<evidence type="ECO:0000313" key="2">
    <source>
        <dbReference type="EMBL" id="EHQ25475.1"/>
    </source>
</evidence>
<dbReference type="AlphaFoldDB" id="H1YHE1"/>
<keyword evidence="3" id="KW-1185">Reference proteome</keyword>
<protein>
    <submittedName>
        <fullName evidence="2">Uncharacterized protein</fullName>
    </submittedName>
</protein>
<evidence type="ECO:0000256" key="1">
    <source>
        <dbReference type="SAM" id="Phobius"/>
    </source>
</evidence>
<dbReference type="EMBL" id="CM001403">
    <property type="protein sequence ID" value="EHQ25475.1"/>
    <property type="molecule type" value="Genomic_DNA"/>
</dbReference>
<feature type="transmembrane region" description="Helical" evidence="1">
    <location>
        <begin position="5"/>
        <end position="25"/>
    </location>
</feature>
<proteinExistence type="predicted"/>
<gene>
    <name evidence="2" type="ORF">Mucpa_1313</name>
</gene>
<accession>H1YHE1</accession>
<name>H1YHE1_9SPHI</name>
<keyword evidence="1" id="KW-1133">Transmembrane helix</keyword>
<evidence type="ECO:0000313" key="3">
    <source>
        <dbReference type="Proteomes" id="UP000002774"/>
    </source>
</evidence>
<dbReference type="STRING" id="714943.Mucpa_1313"/>
<keyword evidence="1" id="KW-0472">Membrane</keyword>
<dbReference type="Proteomes" id="UP000002774">
    <property type="component" value="Chromosome"/>
</dbReference>
<sequence length="78" mass="8776">MRSTYIAVSILLVLDIAVLLLARWFDRRYYLPFLETVMKQKKEPVDNPNLVPLGIVAAGGGLLIYTLIGFAWVCLGHK</sequence>
<feature type="transmembrane region" description="Helical" evidence="1">
    <location>
        <begin position="50"/>
        <end position="75"/>
    </location>
</feature>
<dbReference type="HOGENOM" id="CLU_2618154_0_0_10"/>
<organism evidence="2 3">
    <name type="scientific">Mucilaginibacter paludis DSM 18603</name>
    <dbReference type="NCBI Taxonomy" id="714943"/>
    <lineage>
        <taxon>Bacteria</taxon>
        <taxon>Pseudomonadati</taxon>
        <taxon>Bacteroidota</taxon>
        <taxon>Sphingobacteriia</taxon>
        <taxon>Sphingobacteriales</taxon>
        <taxon>Sphingobacteriaceae</taxon>
        <taxon>Mucilaginibacter</taxon>
    </lineage>
</organism>
<reference evidence="2" key="1">
    <citation type="submission" date="2011-09" db="EMBL/GenBank/DDBJ databases">
        <title>The permanent draft genome of Mucilaginibacter paludis DSM 18603.</title>
        <authorList>
            <consortium name="US DOE Joint Genome Institute (JGI-PGF)"/>
            <person name="Lucas S."/>
            <person name="Han J."/>
            <person name="Lapidus A."/>
            <person name="Bruce D."/>
            <person name="Goodwin L."/>
            <person name="Pitluck S."/>
            <person name="Peters L."/>
            <person name="Kyrpides N."/>
            <person name="Mavromatis K."/>
            <person name="Ivanova N."/>
            <person name="Mikhailova N."/>
            <person name="Held B."/>
            <person name="Detter J.C."/>
            <person name="Tapia R."/>
            <person name="Han C."/>
            <person name="Land M."/>
            <person name="Hauser L."/>
            <person name="Markowitz V."/>
            <person name="Cheng J.-F."/>
            <person name="Hugenholtz P."/>
            <person name="Woyke T."/>
            <person name="Wu D."/>
            <person name="Tindall B."/>
            <person name="Brambilla E."/>
            <person name="Klenk H.-P."/>
            <person name="Eisen J.A."/>
        </authorList>
    </citation>
    <scope>NUCLEOTIDE SEQUENCE [LARGE SCALE GENOMIC DNA]</scope>
    <source>
        <strain evidence="2">DSM 18603</strain>
    </source>
</reference>
<keyword evidence="1" id="KW-0812">Transmembrane</keyword>